<dbReference type="InterPro" id="IPR036685">
    <property type="entry name" value="YehU-like_sf"/>
</dbReference>
<dbReference type="Proteomes" id="UP000594034">
    <property type="component" value="Chromosome"/>
</dbReference>
<dbReference type="EMBL" id="CP040449">
    <property type="protein sequence ID" value="QFI55561.1"/>
    <property type="molecule type" value="Genomic_DNA"/>
</dbReference>
<dbReference type="NCBIfam" id="NF003438">
    <property type="entry name" value="PRK04966.1"/>
    <property type="match status" value="1"/>
</dbReference>
<comment type="similarity">
    <text evidence="1 2">Belongs to the UPF0270 family.</text>
</comment>
<protein>
    <recommendedName>
        <fullName evidence="2">UPF0270 protein FE240_13200</fullName>
    </recommendedName>
</protein>
<dbReference type="Pfam" id="PF06794">
    <property type="entry name" value="UPF0270"/>
    <property type="match status" value="1"/>
</dbReference>
<gene>
    <name evidence="3" type="ORF">FE240_13200</name>
</gene>
<dbReference type="HAMAP" id="MF_00690">
    <property type="entry name" value="UPF0270"/>
    <property type="match status" value="1"/>
</dbReference>
<dbReference type="SUPFAM" id="SSF118001">
    <property type="entry name" value="YehU-like"/>
    <property type="match status" value="1"/>
</dbReference>
<dbReference type="RefSeq" id="WP_193001540.1">
    <property type="nucleotide sequence ID" value="NZ_CP040449.1"/>
</dbReference>
<dbReference type="PIRSF" id="PIRSF006169">
    <property type="entry name" value="UCP006169"/>
    <property type="match status" value="1"/>
</dbReference>
<dbReference type="AlphaFoldDB" id="A0A5J6WZ63"/>
<dbReference type="InterPro" id="IPR010648">
    <property type="entry name" value="UPF0270"/>
</dbReference>
<reference evidence="3 4" key="1">
    <citation type="submission" date="2019-05" db="EMBL/GenBank/DDBJ databases">
        <title>OXA-830, a novel chromosomally encoded expanded-spectrum class D beta-lactamase in Aeromonas simiae.</title>
        <authorList>
            <person name="Zhou W."/>
            <person name="Chen Q."/>
        </authorList>
    </citation>
    <scope>NUCLEOTIDE SEQUENCE [LARGE SCALE GENOMIC DNA]</scope>
    <source>
        <strain evidence="3 4">A6</strain>
    </source>
</reference>
<dbReference type="KEGG" id="asim:FE240_13200"/>
<evidence type="ECO:0000256" key="2">
    <source>
        <dbReference type="HAMAP-Rule" id="MF_00690"/>
    </source>
</evidence>
<evidence type="ECO:0000256" key="1">
    <source>
        <dbReference type="ARBA" id="ARBA00006450"/>
    </source>
</evidence>
<accession>A0A5J6WZ63</accession>
<sequence length="74" mass="8296">MIVPWQSLDPQTLNNLIEAFVLREGTDYGEQEISLTEKVAAVHNQLQSGSAVIVYSELHETVDIVPSDRFPREA</sequence>
<evidence type="ECO:0000313" key="4">
    <source>
        <dbReference type="Proteomes" id="UP000594034"/>
    </source>
</evidence>
<organism evidence="3 4">
    <name type="scientific">Aeromonas simiae</name>
    <dbReference type="NCBI Taxonomy" id="218936"/>
    <lineage>
        <taxon>Bacteria</taxon>
        <taxon>Pseudomonadati</taxon>
        <taxon>Pseudomonadota</taxon>
        <taxon>Gammaproteobacteria</taxon>
        <taxon>Aeromonadales</taxon>
        <taxon>Aeromonadaceae</taxon>
        <taxon>Aeromonas</taxon>
    </lineage>
</organism>
<name>A0A5J6WZ63_9GAMM</name>
<evidence type="ECO:0000313" key="3">
    <source>
        <dbReference type="EMBL" id="QFI55561.1"/>
    </source>
</evidence>
<keyword evidence="4" id="KW-1185">Reference proteome</keyword>
<dbReference type="Gene3D" id="1.10.10.610">
    <property type="entry name" value="YehU-like"/>
    <property type="match status" value="1"/>
</dbReference>
<proteinExistence type="inferred from homology"/>